<sequence length="111" mass="13378">MEYLFVKKSKVEVKLPLDEILYITTSSVPHLLHVVTRDDVYQTYNQLQVLEKLLAMKFHRCHRKYLVNIDSIERLNKMSRTISFFESEVEDIGYSRRKQKELETLWKSVLR</sequence>
<dbReference type="PANTHER" id="PTHR37299:SF1">
    <property type="entry name" value="STAGE 0 SPORULATION PROTEIN A HOMOLOG"/>
    <property type="match status" value="1"/>
</dbReference>
<keyword evidence="5" id="KW-1185">Reference proteome</keyword>
<gene>
    <name evidence="3" type="ORF">BVE84_08600</name>
    <name evidence="2" type="ORF">BVE86_08910</name>
</gene>
<dbReference type="GO" id="GO:0003677">
    <property type="term" value="F:DNA binding"/>
    <property type="evidence" value="ECO:0007669"/>
    <property type="project" value="InterPro"/>
</dbReference>
<dbReference type="EMBL" id="MSPR01000018">
    <property type="protein sequence ID" value="ONK27038.1"/>
    <property type="molecule type" value="Genomic_DNA"/>
</dbReference>
<dbReference type="SMART" id="SM00850">
    <property type="entry name" value="LytTR"/>
    <property type="match status" value="1"/>
</dbReference>
<dbReference type="RefSeq" id="WP_076996617.1">
    <property type="nucleotide sequence ID" value="NZ_MSPR01000018.1"/>
</dbReference>
<evidence type="ECO:0000313" key="5">
    <source>
        <dbReference type="Proteomes" id="UP000188946"/>
    </source>
</evidence>
<proteinExistence type="predicted"/>
<dbReference type="Proteomes" id="UP000188600">
    <property type="component" value="Unassembled WGS sequence"/>
</dbReference>
<protein>
    <recommendedName>
        <fullName evidence="1">HTH LytTR-type domain-containing protein</fullName>
    </recommendedName>
</protein>
<dbReference type="EMBL" id="MSPT01000020">
    <property type="protein sequence ID" value="ONK25884.1"/>
    <property type="molecule type" value="Genomic_DNA"/>
</dbReference>
<dbReference type="Proteomes" id="UP000188946">
    <property type="component" value="Unassembled WGS sequence"/>
</dbReference>
<dbReference type="PROSITE" id="PS50930">
    <property type="entry name" value="HTH_LYTTR"/>
    <property type="match status" value="1"/>
</dbReference>
<dbReference type="InterPro" id="IPR007492">
    <property type="entry name" value="LytTR_DNA-bd_dom"/>
</dbReference>
<comment type="caution">
    <text evidence="2">The sequence shown here is derived from an EMBL/GenBank/DDBJ whole genome shotgun (WGS) entry which is preliminary data.</text>
</comment>
<reference evidence="4 5" key="1">
    <citation type="submission" date="2016-12" db="EMBL/GenBank/DDBJ databases">
        <authorList>
            <person name="Gulvik C.A."/>
        </authorList>
    </citation>
    <scope>NUCLEOTIDE SEQUENCE [LARGE SCALE GENOMIC DNA]</scope>
    <source>
        <strain evidence="3 5">12-5202</strain>
        <strain evidence="2 4">12-5291</strain>
    </source>
</reference>
<dbReference type="PANTHER" id="PTHR37299">
    <property type="entry name" value="TRANSCRIPTIONAL REGULATOR-RELATED"/>
    <property type="match status" value="1"/>
</dbReference>
<evidence type="ECO:0000313" key="3">
    <source>
        <dbReference type="EMBL" id="ONK27038.1"/>
    </source>
</evidence>
<accession>A0AB36JRI4</accession>
<name>A0AB36JRI4_9STRE</name>
<organism evidence="2 4">
    <name type="scientific">Streptococcus azizii</name>
    <dbReference type="NCBI Taxonomy" id="1579424"/>
    <lineage>
        <taxon>Bacteria</taxon>
        <taxon>Bacillati</taxon>
        <taxon>Bacillota</taxon>
        <taxon>Bacilli</taxon>
        <taxon>Lactobacillales</taxon>
        <taxon>Streptococcaceae</taxon>
        <taxon>Streptococcus</taxon>
    </lineage>
</organism>
<dbReference type="AlphaFoldDB" id="A0AB36JRI4"/>
<dbReference type="Gene3D" id="2.40.50.1020">
    <property type="entry name" value="LytTr DNA-binding domain"/>
    <property type="match status" value="1"/>
</dbReference>
<evidence type="ECO:0000259" key="1">
    <source>
        <dbReference type="PROSITE" id="PS50930"/>
    </source>
</evidence>
<evidence type="ECO:0000313" key="4">
    <source>
        <dbReference type="Proteomes" id="UP000188600"/>
    </source>
</evidence>
<evidence type="ECO:0000313" key="2">
    <source>
        <dbReference type="EMBL" id="ONK25884.1"/>
    </source>
</evidence>
<dbReference type="GO" id="GO:0000156">
    <property type="term" value="F:phosphorelay response regulator activity"/>
    <property type="evidence" value="ECO:0007669"/>
    <property type="project" value="InterPro"/>
</dbReference>
<dbReference type="Pfam" id="PF04397">
    <property type="entry name" value="LytTR"/>
    <property type="match status" value="1"/>
</dbReference>
<feature type="domain" description="HTH LytTR-type" evidence="1">
    <location>
        <begin position="4"/>
        <end position="108"/>
    </location>
</feature>
<dbReference type="InterPro" id="IPR046947">
    <property type="entry name" value="LytR-like"/>
</dbReference>